<keyword evidence="2" id="KW-1185">Reference proteome</keyword>
<sequence>MALMSTRVGKETTPCGPNGTAALTCAARRSPSCPRRRARRPRQRTSRPEGGPRRTVAVPLLPKGLNTSPAPTLLSVPPGECAVFAAREAPGTPAGTPGHPLERALARTPPSTPEQPAWTRAAETASGCAGNVRSERGVHVACLYARVRLGNNDRCCSFYRTRAVRRQSTNATVD</sequence>
<dbReference type="EMBL" id="CM023481">
    <property type="protein sequence ID" value="KAH6944679.1"/>
    <property type="molecule type" value="Genomic_DNA"/>
</dbReference>
<dbReference type="Proteomes" id="UP000821845">
    <property type="component" value="Chromosome 1"/>
</dbReference>
<evidence type="ECO:0000313" key="2">
    <source>
        <dbReference type="Proteomes" id="UP000821845"/>
    </source>
</evidence>
<proteinExistence type="predicted"/>
<name>A0ACB7TIK7_HYAAI</name>
<comment type="caution">
    <text evidence="1">The sequence shown here is derived from an EMBL/GenBank/DDBJ whole genome shotgun (WGS) entry which is preliminary data.</text>
</comment>
<reference evidence="1" key="1">
    <citation type="submission" date="2020-05" db="EMBL/GenBank/DDBJ databases">
        <title>Large-scale comparative analyses of tick genomes elucidate their genetic diversity and vector capacities.</title>
        <authorList>
            <person name="Jia N."/>
            <person name="Wang J."/>
            <person name="Shi W."/>
            <person name="Du L."/>
            <person name="Sun Y."/>
            <person name="Zhan W."/>
            <person name="Jiang J."/>
            <person name="Wang Q."/>
            <person name="Zhang B."/>
            <person name="Ji P."/>
            <person name="Sakyi L.B."/>
            <person name="Cui X."/>
            <person name="Yuan T."/>
            <person name="Jiang B."/>
            <person name="Yang W."/>
            <person name="Lam T.T.-Y."/>
            <person name="Chang Q."/>
            <person name="Ding S."/>
            <person name="Wang X."/>
            <person name="Zhu J."/>
            <person name="Ruan X."/>
            <person name="Zhao L."/>
            <person name="Wei J."/>
            <person name="Que T."/>
            <person name="Du C."/>
            <person name="Cheng J."/>
            <person name="Dai P."/>
            <person name="Han X."/>
            <person name="Huang E."/>
            <person name="Gao Y."/>
            <person name="Liu J."/>
            <person name="Shao H."/>
            <person name="Ye R."/>
            <person name="Li L."/>
            <person name="Wei W."/>
            <person name="Wang X."/>
            <person name="Wang C."/>
            <person name="Yang T."/>
            <person name="Huo Q."/>
            <person name="Li W."/>
            <person name="Guo W."/>
            <person name="Chen H."/>
            <person name="Zhou L."/>
            <person name="Ni X."/>
            <person name="Tian J."/>
            <person name="Zhou Y."/>
            <person name="Sheng Y."/>
            <person name="Liu T."/>
            <person name="Pan Y."/>
            <person name="Xia L."/>
            <person name="Li J."/>
            <person name="Zhao F."/>
            <person name="Cao W."/>
        </authorList>
    </citation>
    <scope>NUCLEOTIDE SEQUENCE</scope>
    <source>
        <strain evidence="1">Hyas-2018</strain>
    </source>
</reference>
<gene>
    <name evidence="1" type="ORF">HPB50_004456</name>
</gene>
<organism evidence="1 2">
    <name type="scientific">Hyalomma asiaticum</name>
    <name type="common">Tick</name>
    <dbReference type="NCBI Taxonomy" id="266040"/>
    <lineage>
        <taxon>Eukaryota</taxon>
        <taxon>Metazoa</taxon>
        <taxon>Ecdysozoa</taxon>
        <taxon>Arthropoda</taxon>
        <taxon>Chelicerata</taxon>
        <taxon>Arachnida</taxon>
        <taxon>Acari</taxon>
        <taxon>Parasitiformes</taxon>
        <taxon>Ixodida</taxon>
        <taxon>Ixodoidea</taxon>
        <taxon>Ixodidae</taxon>
        <taxon>Hyalomminae</taxon>
        <taxon>Hyalomma</taxon>
    </lineage>
</organism>
<protein>
    <submittedName>
        <fullName evidence="1">Uncharacterized protein</fullName>
    </submittedName>
</protein>
<evidence type="ECO:0000313" key="1">
    <source>
        <dbReference type="EMBL" id="KAH6944679.1"/>
    </source>
</evidence>
<accession>A0ACB7TIK7</accession>